<proteinExistence type="predicted"/>
<gene>
    <name evidence="2" type="ORF">HOP12_13865</name>
</gene>
<dbReference type="SUPFAM" id="SSF54593">
    <property type="entry name" value="Glyoxalase/Bleomycin resistance protein/Dihydroxybiphenyl dioxygenase"/>
    <property type="match status" value="1"/>
</dbReference>
<evidence type="ECO:0000259" key="1">
    <source>
        <dbReference type="PROSITE" id="PS51819"/>
    </source>
</evidence>
<reference evidence="2 3" key="1">
    <citation type="submission" date="2020-04" db="EMBL/GenBank/DDBJ databases">
        <title>Metagenomic profiling of ammonia- and methane-oxidizing microorganisms in a Dutch drinking water treatment plant.</title>
        <authorList>
            <person name="Poghosyan L."/>
            <person name="Leucker S."/>
        </authorList>
    </citation>
    <scope>NUCLEOTIDE SEQUENCE [LARGE SCALE GENOMIC DNA]</scope>
    <source>
        <strain evidence="2">S-RSF-IL-03</strain>
    </source>
</reference>
<organism evidence="2 3">
    <name type="scientific">Eiseniibacteriota bacterium</name>
    <dbReference type="NCBI Taxonomy" id="2212470"/>
    <lineage>
        <taxon>Bacteria</taxon>
        <taxon>Candidatus Eiseniibacteriota</taxon>
    </lineage>
</organism>
<dbReference type="PROSITE" id="PS51819">
    <property type="entry name" value="VOC"/>
    <property type="match status" value="1"/>
</dbReference>
<dbReference type="Gene3D" id="3.10.180.10">
    <property type="entry name" value="2,3-Dihydroxybiphenyl 1,2-Dioxygenase, domain 1"/>
    <property type="match status" value="1"/>
</dbReference>
<name>A0A849SHM0_UNCEI</name>
<dbReference type="Pfam" id="PF00903">
    <property type="entry name" value="Glyoxalase"/>
    <property type="match status" value="1"/>
</dbReference>
<accession>A0A849SHM0</accession>
<dbReference type="InterPro" id="IPR052164">
    <property type="entry name" value="Anthracycline_SecMetBiosynth"/>
</dbReference>
<dbReference type="AlphaFoldDB" id="A0A849SHM0"/>
<dbReference type="PANTHER" id="PTHR33993:SF14">
    <property type="entry name" value="GB|AAF24581.1"/>
    <property type="match status" value="1"/>
</dbReference>
<protein>
    <submittedName>
        <fullName evidence="2">VOC family protein</fullName>
    </submittedName>
</protein>
<dbReference type="EMBL" id="JABFRW010000181">
    <property type="protein sequence ID" value="NOT35228.1"/>
    <property type="molecule type" value="Genomic_DNA"/>
</dbReference>
<dbReference type="InterPro" id="IPR037523">
    <property type="entry name" value="VOC_core"/>
</dbReference>
<evidence type="ECO:0000313" key="2">
    <source>
        <dbReference type="EMBL" id="NOT35228.1"/>
    </source>
</evidence>
<evidence type="ECO:0000313" key="3">
    <source>
        <dbReference type="Proteomes" id="UP000580839"/>
    </source>
</evidence>
<comment type="caution">
    <text evidence="2">The sequence shown here is derived from an EMBL/GenBank/DDBJ whole genome shotgun (WGS) entry which is preliminary data.</text>
</comment>
<dbReference type="InterPro" id="IPR004360">
    <property type="entry name" value="Glyas_Fos-R_dOase_dom"/>
</dbReference>
<sequence>MTAPATRPAIGTIGWIDLTVEDATRLRDFYREVVGWSPEDVKMGEYADYNMRQPASLEPAVGMCHHRGVNVGVPPQWMIYINIEDLDRSMAQTRALGGEVLHGPRAMGPNLRFCVIRDPAGAVCGLMETKA</sequence>
<dbReference type="InterPro" id="IPR029068">
    <property type="entry name" value="Glyas_Bleomycin-R_OHBP_Dase"/>
</dbReference>
<feature type="domain" description="VOC" evidence="1">
    <location>
        <begin position="12"/>
        <end position="129"/>
    </location>
</feature>
<dbReference type="PANTHER" id="PTHR33993">
    <property type="entry name" value="GLYOXALASE-RELATED"/>
    <property type="match status" value="1"/>
</dbReference>
<dbReference type="Proteomes" id="UP000580839">
    <property type="component" value="Unassembled WGS sequence"/>
</dbReference>
<dbReference type="CDD" id="cd07247">
    <property type="entry name" value="SgaA_N_like"/>
    <property type="match status" value="1"/>
</dbReference>